<reference evidence="1 2" key="1">
    <citation type="submission" date="2016-01" db="EMBL/GenBank/DDBJ databases">
        <title>Draft Genome Sequences of Seven Thermophilic Sporeformers Isolated from Foods.</title>
        <authorList>
            <person name="Berendsen E.M."/>
            <person name="Wells-Bennik M.H."/>
            <person name="Krawcyk A.O."/>
            <person name="De Jong A."/>
            <person name="Holsappel S."/>
            <person name="Eijlander R.T."/>
            <person name="Kuipers O.P."/>
        </authorList>
    </citation>
    <scope>NUCLEOTIDE SEQUENCE [LARGE SCALE GENOMIC DNA]</scope>
    <source>
        <strain evidence="1 2">B4135</strain>
    </source>
</reference>
<dbReference type="EMBL" id="LQYT01000056">
    <property type="protein sequence ID" value="KYD17494.1"/>
    <property type="molecule type" value="Genomic_DNA"/>
</dbReference>
<dbReference type="Proteomes" id="UP000075683">
    <property type="component" value="Unassembled WGS sequence"/>
</dbReference>
<dbReference type="AlphaFoldDB" id="A0A150LYR3"/>
<sequence>MEHAQPATMEEISLTRQTADHFRKAGETGTTVQYISVQHI</sequence>
<protein>
    <submittedName>
        <fullName evidence="1">Uncharacterized protein</fullName>
    </submittedName>
</protein>
<organism evidence="1 2">
    <name type="scientific">Caldibacillus debilis</name>
    <dbReference type="NCBI Taxonomy" id="301148"/>
    <lineage>
        <taxon>Bacteria</taxon>
        <taxon>Bacillati</taxon>
        <taxon>Bacillota</taxon>
        <taxon>Bacilli</taxon>
        <taxon>Bacillales</taxon>
        <taxon>Bacillaceae</taxon>
        <taxon>Caldibacillus</taxon>
    </lineage>
</organism>
<evidence type="ECO:0000313" key="1">
    <source>
        <dbReference type="EMBL" id="KYD17494.1"/>
    </source>
</evidence>
<name>A0A150LYR3_9BACI</name>
<gene>
    <name evidence="1" type="ORF">B4135_2516</name>
</gene>
<comment type="caution">
    <text evidence="1">The sequence shown here is derived from an EMBL/GenBank/DDBJ whole genome shotgun (WGS) entry which is preliminary data.</text>
</comment>
<proteinExistence type="predicted"/>
<accession>A0A150LYR3</accession>
<evidence type="ECO:0000313" key="2">
    <source>
        <dbReference type="Proteomes" id="UP000075683"/>
    </source>
</evidence>